<evidence type="ECO:0000256" key="5">
    <source>
        <dbReference type="ARBA" id="ARBA00022692"/>
    </source>
</evidence>
<keyword evidence="14" id="KW-1185">Reference proteome</keyword>
<dbReference type="Gene3D" id="2.40.160.10">
    <property type="entry name" value="Porin"/>
    <property type="match status" value="1"/>
</dbReference>
<evidence type="ECO:0000313" key="13">
    <source>
        <dbReference type="EMBL" id="MDM0043389.1"/>
    </source>
</evidence>
<keyword evidence="9" id="KW-0472">Membrane</keyword>
<evidence type="ECO:0000256" key="10">
    <source>
        <dbReference type="ARBA" id="ARBA00023237"/>
    </source>
</evidence>
<dbReference type="SUPFAM" id="SSF56935">
    <property type="entry name" value="Porins"/>
    <property type="match status" value="1"/>
</dbReference>
<organism evidence="13 14">
    <name type="scientific">Variovorax dokdonensis</name>
    <dbReference type="NCBI Taxonomy" id="344883"/>
    <lineage>
        <taxon>Bacteria</taxon>
        <taxon>Pseudomonadati</taxon>
        <taxon>Pseudomonadota</taxon>
        <taxon>Betaproteobacteria</taxon>
        <taxon>Burkholderiales</taxon>
        <taxon>Comamonadaceae</taxon>
        <taxon>Variovorax</taxon>
    </lineage>
</organism>
<name>A0ABT7N615_9BURK</name>
<evidence type="ECO:0000256" key="2">
    <source>
        <dbReference type="ARBA" id="ARBA00011233"/>
    </source>
</evidence>
<dbReference type="PANTHER" id="PTHR34501:SF9">
    <property type="entry name" value="MAJOR OUTER MEMBRANE PROTEIN P.IA"/>
    <property type="match status" value="1"/>
</dbReference>
<keyword evidence="3" id="KW-0813">Transport</keyword>
<reference evidence="13" key="1">
    <citation type="submission" date="2023-06" db="EMBL/GenBank/DDBJ databases">
        <authorList>
            <person name="Jiang Y."/>
            <person name="Liu Q."/>
        </authorList>
    </citation>
    <scope>NUCLEOTIDE SEQUENCE</scope>
    <source>
        <strain evidence="13">CGMCC 1.12089</strain>
    </source>
</reference>
<keyword evidence="7" id="KW-0406">Ion transport</keyword>
<proteinExistence type="predicted"/>
<dbReference type="RefSeq" id="WP_286658502.1">
    <property type="nucleotide sequence ID" value="NZ_JASZYV010000001.1"/>
</dbReference>
<protein>
    <submittedName>
        <fullName evidence="13">Porin</fullName>
    </submittedName>
</protein>
<keyword evidence="10" id="KW-0998">Cell outer membrane</keyword>
<comment type="caution">
    <text evidence="13">The sequence shown here is derived from an EMBL/GenBank/DDBJ whole genome shotgun (WGS) entry which is preliminary data.</text>
</comment>
<dbReference type="Pfam" id="PF13609">
    <property type="entry name" value="Porin_4"/>
    <property type="match status" value="1"/>
</dbReference>
<dbReference type="InterPro" id="IPR050298">
    <property type="entry name" value="Gram-neg_bact_OMP"/>
</dbReference>
<keyword evidence="4" id="KW-1134">Transmembrane beta strand</keyword>
<evidence type="ECO:0000256" key="3">
    <source>
        <dbReference type="ARBA" id="ARBA00022448"/>
    </source>
</evidence>
<evidence type="ECO:0000256" key="1">
    <source>
        <dbReference type="ARBA" id="ARBA00004571"/>
    </source>
</evidence>
<feature type="domain" description="Porin" evidence="12">
    <location>
        <begin position="15"/>
        <end position="330"/>
    </location>
</feature>
<evidence type="ECO:0000259" key="12">
    <source>
        <dbReference type="Pfam" id="PF13609"/>
    </source>
</evidence>
<evidence type="ECO:0000256" key="9">
    <source>
        <dbReference type="ARBA" id="ARBA00023136"/>
    </source>
</evidence>
<evidence type="ECO:0000256" key="7">
    <source>
        <dbReference type="ARBA" id="ARBA00023065"/>
    </source>
</evidence>
<gene>
    <name evidence="13" type="ORF">QTH91_02745</name>
</gene>
<evidence type="ECO:0000313" key="14">
    <source>
        <dbReference type="Proteomes" id="UP001174908"/>
    </source>
</evidence>
<comment type="subunit">
    <text evidence="2">Homotrimer.</text>
</comment>
<evidence type="ECO:0000256" key="8">
    <source>
        <dbReference type="ARBA" id="ARBA00023114"/>
    </source>
</evidence>
<keyword evidence="5" id="KW-0812">Transmembrane</keyword>
<comment type="subcellular location">
    <subcellularLocation>
        <location evidence="1">Cell outer membrane</location>
        <topology evidence="1">Multi-pass membrane protein</topology>
    </subcellularLocation>
</comment>
<feature type="chain" id="PRO_5046627133" evidence="11">
    <location>
        <begin position="25"/>
        <end position="363"/>
    </location>
</feature>
<keyword evidence="6 11" id="KW-0732">Signal</keyword>
<dbReference type="PANTHER" id="PTHR34501">
    <property type="entry name" value="PROTEIN YDDL-RELATED"/>
    <property type="match status" value="1"/>
</dbReference>
<evidence type="ECO:0000256" key="4">
    <source>
        <dbReference type="ARBA" id="ARBA00022452"/>
    </source>
</evidence>
<accession>A0ABT7N615</accession>
<dbReference type="EMBL" id="JASZYV010000001">
    <property type="protein sequence ID" value="MDM0043389.1"/>
    <property type="molecule type" value="Genomic_DNA"/>
</dbReference>
<evidence type="ECO:0000256" key="6">
    <source>
        <dbReference type="ARBA" id="ARBA00022729"/>
    </source>
</evidence>
<dbReference type="Proteomes" id="UP001174908">
    <property type="component" value="Unassembled WGS sequence"/>
</dbReference>
<keyword evidence="8" id="KW-0626">Porin</keyword>
<sequence length="363" mass="38209">MRQRSLYSPTMCLGLAALAGAAHAQGSSVSIYGVADAYFTGIQGGTGRITQLQSSGLSASRLGFRGREDLGDGLYANFVLETGLNMDDGTYGQGAVFGRQSFVGVGSTSLGAITLGRQYTGFWHLTDEFSEFSNSGNGPSSAVIGGFGGYEPVRGSLDSGTGNGGPARINNAVKYESPVWSGFRFGVQGGFGEVVDDAGGNRVLDTYARYAQGPVDLAAAYVDDRGGSITPDAARRSWIVAAAYSFGSLKVRGAYLSVDDRSSLNLDGSGWWVGADYSLGSSLVKIQYVVNKPSYLSNSSTQGIGIGYQYSLSKRTTLYTSVTYFKNDDNAGLGRASFTIPNGLTSTTDNDLTQWVGGMRFSF</sequence>
<dbReference type="CDD" id="cd00342">
    <property type="entry name" value="gram_neg_porins"/>
    <property type="match status" value="1"/>
</dbReference>
<dbReference type="InterPro" id="IPR033900">
    <property type="entry name" value="Gram_neg_porin_domain"/>
</dbReference>
<evidence type="ECO:0000256" key="11">
    <source>
        <dbReference type="SAM" id="SignalP"/>
    </source>
</evidence>
<feature type="signal peptide" evidence="11">
    <location>
        <begin position="1"/>
        <end position="24"/>
    </location>
</feature>
<dbReference type="InterPro" id="IPR023614">
    <property type="entry name" value="Porin_dom_sf"/>
</dbReference>